<dbReference type="PANTHER" id="PTHR35529">
    <property type="entry name" value="MANGANESE EFFLUX PUMP MNTP-RELATED"/>
    <property type="match status" value="1"/>
</dbReference>
<feature type="transmembrane region" description="Helical" evidence="5">
    <location>
        <begin position="142"/>
        <end position="162"/>
    </location>
</feature>
<reference evidence="6" key="1">
    <citation type="submission" date="2020-10" db="EMBL/GenBank/DDBJ databases">
        <authorList>
            <person name="Gilroy R."/>
        </authorList>
    </citation>
    <scope>NUCLEOTIDE SEQUENCE</scope>
    <source>
        <strain evidence="6">CHK195-15760</strain>
    </source>
</reference>
<feature type="transmembrane region" description="Helical" evidence="5">
    <location>
        <begin position="201"/>
        <end position="220"/>
    </location>
</feature>
<evidence type="ECO:0000256" key="4">
    <source>
        <dbReference type="ARBA" id="ARBA00023136"/>
    </source>
</evidence>
<protein>
    <submittedName>
        <fullName evidence="6">Sporulation membrane protein YtaF</fullName>
    </submittedName>
</protein>
<keyword evidence="3 5" id="KW-1133">Transmembrane helix</keyword>
<dbReference type="Pfam" id="PF02659">
    <property type="entry name" value="Mntp"/>
    <property type="match status" value="2"/>
</dbReference>
<feature type="transmembrane region" description="Helical" evidence="5">
    <location>
        <begin position="37"/>
        <end position="57"/>
    </location>
</feature>
<dbReference type="InterPro" id="IPR014205">
    <property type="entry name" value="Spore_YtaF"/>
</dbReference>
<dbReference type="PANTHER" id="PTHR35529:SF2">
    <property type="entry name" value="SPORULATION PROTEIN YTAF-RELATED"/>
    <property type="match status" value="1"/>
</dbReference>
<evidence type="ECO:0000256" key="2">
    <source>
        <dbReference type="ARBA" id="ARBA00022692"/>
    </source>
</evidence>
<dbReference type="EMBL" id="DVNH01000006">
    <property type="protein sequence ID" value="HIU51137.1"/>
    <property type="molecule type" value="Genomic_DNA"/>
</dbReference>
<sequence length="221" mass="24559">MLIQILGLAISSSIDSFGIGITYGVRKTKISLIAKIILFFISFCITMLSICIGSLFLRIFPAYITNLIGTFLLIGMGCFIIYETLIKKGKNDSISPHSFSKVPSIQKTYQFFLKSFGITIQIIRDPISSDLDQSHRIDSKEALYLGFALSIDSLCIGIGSSMLGISTFLFPFIVSSFQLLFLSFGTFLGRKIVSTYSIPDTFWNILSGSLLILIGILRFFF</sequence>
<feature type="transmembrane region" description="Helical" evidence="5">
    <location>
        <begin position="6"/>
        <end position="25"/>
    </location>
</feature>
<dbReference type="NCBIfam" id="TIGR02840">
    <property type="entry name" value="spore_YtaF"/>
    <property type="match status" value="1"/>
</dbReference>
<evidence type="ECO:0000313" key="6">
    <source>
        <dbReference type="EMBL" id="HIU51137.1"/>
    </source>
</evidence>
<evidence type="ECO:0000256" key="3">
    <source>
        <dbReference type="ARBA" id="ARBA00022989"/>
    </source>
</evidence>
<feature type="transmembrane region" description="Helical" evidence="5">
    <location>
        <begin position="63"/>
        <end position="82"/>
    </location>
</feature>
<gene>
    <name evidence="6" type="primary">ytaF</name>
    <name evidence="6" type="ORF">IAB70_00700</name>
</gene>
<reference evidence="6" key="2">
    <citation type="journal article" date="2021" name="PeerJ">
        <title>Extensive microbial diversity within the chicken gut microbiome revealed by metagenomics and culture.</title>
        <authorList>
            <person name="Gilroy R."/>
            <person name="Ravi A."/>
            <person name="Getino M."/>
            <person name="Pursley I."/>
            <person name="Horton D.L."/>
            <person name="Alikhan N.F."/>
            <person name="Baker D."/>
            <person name="Gharbi K."/>
            <person name="Hall N."/>
            <person name="Watson M."/>
            <person name="Adriaenssens E.M."/>
            <person name="Foster-Nyarko E."/>
            <person name="Jarju S."/>
            <person name="Secka A."/>
            <person name="Antonio M."/>
            <person name="Oren A."/>
            <person name="Chaudhuri R.R."/>
            <person name="La Ragione R."/>
            <person name="Hildebrand F."/>
            <person name="Pallen M.J."/>
        </authorList>
    </citation>
    <scope>NUCLEOTIDE SEQUENCE</scope>
    <source>
        <strain evidence="6">CHK195-15760</strain>
    </source>
</reference>
<organism evidence="6 7">
    <name type="scientific">Candidatus Merdicola faecigallinarum</name>
    <dbReference type="NCBI Taxonomy" id="2840862"/>
    <lineage>
        <taxon>Bacteria</taxon>
        <taxon>Bacillati</taxon>
        <taxon>Bacillota</taxon>
        <taxon>Clostridia</taxon>
        <taxon>Candidatus Merdicola</taxon>
    </lineage>
</organism>
<dbReference type="InterPro" id="IPR003810">
    <property type="entry name" value="Mntp/YtaF"/>
</dbReference>
<keyword evidence="4 5" id="KW-0472">Membrane</keyword>
<evidence type="ECO:0000313" key="7">
    <source>
        <dbReference type="Proteomes" id="UP000824093"/>
    </source>
</evidence>
<accession>A0A9D1M051</accession>
<evidence type="ECO:0000256" key="1">
    <source>
        <dbReference type="ARBA" id="ARBA00022475"/>
    </source>
</evidence>
<evidence type="ECO:0000256" key="5">
    <source>
        <dbReference type="SAM" id="Phobius"/>
    </source>
</evidence>
<comment type="caution">
    <text evidence="6">The sequence shown here is derived from an EMBL/GenBank/DDBJ whole genome shotgun (WGS) entry which is preliminary data.</text>
</comment>
<dbReference type="AlphaFoldDB" id="A0A9D1M051"/>
<name>A0A9D1M051_9FIRM</name>
<feature type="transmembrane region" description="Helical" evidence="5">
    <location>
        <begin position="168"/>
        <end position="189"/>
    </location>
</feature>
<proteinExistence type="predicted"/>
<dbReference type="Proteomes" id="UP000824093">
    <property type="component" value="Unassembled WGS sequence"/>
</dbReference>
<keyword evidence="2 5" id="KW-0812">Transmembrane</keyword>
<keyword evidence="1" id="KW-1003">Cell membrane</keyword>